<evidence type="ECO:0000259" key="2">
    <source>
        <dbReference type="Pfam" id="PF13542"/>
    </source>
</evidence>
<dbReference type="Pfam" id="PF01610">
    <property type="entry name" value="DDE_Tnp_ISL3"/>
    <property type="match status" value="1"/>
</dbReference>
<feature type="domain" description="Transposase IS204/IS1001/IS1096/IS1165 DDE" evidence="1">
    <location>
        <begin position="150"/>
        <end position="334"/>
    </location>
</feature>
<organism evidence="4 5">
    <name type="scientific">Thermoclostridium caenicola</name>
    <dbReference type="NCBI Taxonomy" id="659425"/>
    <lineage>
        <taxon>Bacteria</taxon>
        <taxon>Bacillati</taxon>
        <taxon>Bacillota</taxon>
        <taxon>Clostridia</taxon>
        <taxon>Eubacteriales</taxon>
        <taxon>Oscillospiraceae</taxon>
        <taxon>Thermoclostridium</taxon>
    </lineage>
</organism>
<dbReference type="NCBIfam" id="NF033550">
    <property type="entry name" value="transpos_ISL3"/>
    <property type="match status" value="1"/>
</dbReference>
<feature type="domain" description="Transposase IS204/IS1001/IS1096/IS1165 helix-turn-helix" evidence="2">
    <location>
        <begin position="89"/>
        <end position="139"/>
    </location>
</feature>
<dbReference type="PANTHER" id="PTHR33498">
    <property type="entry name" value="TRANSPOSASE FOR INSERTION SEQUENCE ELEMENT IS1557"/>
    <property type="match status" value="1"/>
</dbReference>
<feature type="non-terminal residue" evidence="4">
    <location>
        <position position="335"/>
    </location>
</feature>
<accession>A0A1M6C9Z9</accession>
<name>A0A1M6C9Z9_9FIRM</name>
<dbReference type="AlphaFoldDB" id="A0A1M6C9Z9"/>
<dbReference type="OrthoDB" id="2110692at2"/>
<evidence type="ECO:0000313" key="5">
    <source>
        <dbReference type="Proteomes" id="UP000324781"/>
    </source>
</evidence>
<dbReference type="PANTHER" id="PTHR33498:SF1">
    <property type="entry name" value="TRANSPOSASE FOR INSERTION SEQUENCE ELEMENT IS1557"/>
    <property type="match status" value="1"/>
</dbReference>
<keyword evidence="5" id="KW-1185">Reference proteome</keyword>
<proteinExistence type="predicted"/>
<evidence type="ECO:0000313" key="4">
    <source>
        <dbReference type="EMBL" id="SHI57839.1"/>
    </source>
</evidence>
<dbReference type="Proteomes" id="UP000324781">
    <property type="component" value="Unassembled WGS sequence"/>
</dbReference>
<dbReference type="Pfam" id="PF13542">
    <property type="entry name" value="HTH_Tnp_ISL3"/>
    <property type="match status" value="1"/>
</dbReference>
<evidence type="ECO:0000259" key="1">
    <source>
        <dbReference type="Pfam" id="PF01610"/>
    </source>
</evidence>
<dbReference type="InterPro" id="IPR029261">
    <property type="entry name" value="Transposase_Znf"/>
</dbReference>
<protein>
    <submittedName>
        <fullName evidence="4">Transposase</fullName>
    </submittedName>
</protein>
<dbReference type="InterPro" id="IPR047951">
    <property type="entry name" value="Transpos_ISL3"/>
</dbReference>
<evidence type="ECO:0000259" key="3">
    <source>
        <dbReference type="Pfam" id="PF14690"/>
    </source>
</evidence>
<gene>
    <name evidence="4" type="ORF">SAMN05444373_1004100</name>
</gene>
<feature type="domain" description="Transposase IS204/IS1001/IS1096/IS1165 zinc-finger" evidence="3">
    <location>
        <begin position="38"/>
        <end position="83"/>
    </location>
</feature>
<sequence length="335" mass="40465">MLYKDYTREFIGFEDVTVTFAERKDNQFHIHMKMKRKAHKCPRCGRTTEKIHDYREQRIKDISSFGSYTFIHLRKRRYVCPSCNKRFYEEIPFLPRYHRVTSRLIAFIINSFREVVSVKHLARLANVSPTTAVRVFDHIKYSNKTLPRVLSIDEFRGNADGEKFQCILTDPENRKVLDILPNRKSEDLYRYFSQFKDRNNVKYVVMDMSGPYRSLVKTVFPRAQIIADKYHVVRQVAWAFENVRKAEQKKFHEQRRKYFKRSRKLLLKHPDKLTPDEVDQVESMLRISERLRQAYVLKNEFYKVMDSKNSYEAKQRLARWNMLFYGYNLPEFNDC</sequence>
<dbReference type="Pfam" id="PF14690">
    <property type="entry name" value="Zn_ribbon_ISL3"/>
    <property type="match status" value="1"/>
</dbReference>
<dbReference type="InterPro" id="IPR002560">
    <property type="entry name" value="Transposase_DDE"/>
</dbReference>
<dbReference type="InterPro" id="IPR032877">
    <property type="entry name" value="Transposase_HTH"/>
</dbReference>
<reference evidence="4 5" key="1">
    <citation type="submission" date="2016-11" db="EMBL/GenBank/DDBJ databases">
        <authorList>
            <person name="Varghese N."/>
            <person name="Submissions S."/>
        </authorList>
    </citation>
    <scope>NUCLEOTIDE SEQUENCE [LARGE SCALE GENOMIC DNA]</scope>
    <source>
        <strain evidence="4 5">DSM 19027</strain>
    </source>
</reference>
<dbReference type="EMBL" id="FQZP01000004">
    <property type="protein sequence ID" value="SHI57839.1"/>
    <property type="molecule type" value="Genomic_DNA"/>
</dbReference>
<dbReference type="RefSeq" id="WP_149677766.1">
    <property type="nucleotide sequence ID" value="NZ_FQZP01000004.1"/>
</dbReference>